<dbReference type="EMBL" id="LQPI01000027">
    <property type="protein sequence ID" value="ORW23667.1"/>
    <property type="molecule type" value="Genomic_DNA"/>
</dbReference>
<evidence type="ECO:0000256" key="3">
    <source>
        <dbReference type="ARBA" id="ARBA00023125"/>
    </source>
</evidence>
<reference evidence="8 9" key="1">
    <citation type="submission" date="2016-01" db="EMBL/GenBank/DDBJ databases">
        <title>The new phylogeny of the genus Mycobacterium.</title>
        <authorList>
            <person name="Tarcisio F."/>
            <person name="Conor M."/>
            <person name="Antonella G."/>
            <person name="Elisabetta G."/>
            <person name="Giulia F.S."/>
            <person name="Sara T."/>
            <person name="Anna F."/>
            <person name="Clotilde B."/>
            <person name="Roberto B."/>
            <person name="Veronica D.S."/>
            <person name="Fabio R."/>
            <person name="Monica P."/>
            <person name="Olivier J."/>
            <person name="Enrico T."/>
            <person name="Nicola S."/>
        </authorList>
    </citation>
    <scope>NUCLEOTIDE SEQUENCE [LARGE SCALE GENOMIC DNA]</scope>
    <source>
        <strain evidence="8 9">DSM 44164</strain>
    </source>
</reference>
<dbReference type="Gene3D" id="1.10.150.130">
    <property type="match status" value="1"/>
</dbReference>
<dbReference type="PROSITE" id="PS51900">
    <property type="entry name" value="CB"/>
    <property type="match status" value="1"/>
</dbReference>
<evidence type="ECO:0000259" key="6">
    <source>
        <dbReference type="PROSITE" id="PS51898"/>
    </source>
</evidence>
<dbReference type="InterPro" id="IPR058717">
    <property type="entry name" value="Phage_L5_Integrase_N"/>
</dbReference>
<comment type="caution">
    <text evidence="8">The sequence shown here is derived from an EMBL/GenBank/DDBJ whole genome shotgun (WGS) entry which is preliminary data.</text>
</comment>
<dbReference type="RefSeq" id="WP_085137800.1">
    <property type="nucleotide sequence ID" value="NZ_LQPI01000027.1"/>
</dbReference>
<evidence type="ECO:0000256" key="4">
    <source>
        <dbReference type="ARBA" id="ARBA00023172"/>
    </source>
</evidence>
<dbReference type="SUPFAM" id="SSF56349">
    <property type="entry name" value="DNA breaking-rejoining enzymes"/>
    <property type="match status" value="1"/>
</dbReference>
<evidence type="ECO:0000256" key="1">
    <source>
        <dbReference type="ARBA" id="ARBA00008857"/>
    </source>
</evidence>
<feature type="domain" description="Core-binding (CB)" evidence="7">
    <location>
        <begin position="76"/>
        <end position="154"/>
    </location>
</feature>
<dbReference type="GO" id="GO:0015074">
    <property type="term" value="P:DNA integration"/>
    <property type="evidence" value="ECO:0007669"/>
    <property type="project" value="UniProtKB-KW"/>
</dbReference>
<comment type="similarity">
    <text evidence="1">Belongs to the 'phage' integrase family.</text>
</comment>
<evidence type="ECO:0000259" key="7">
    <source>
        <dbReference type="PROSITE" id="PS51900"/>
    </source>
</evidence>
<keyword evidence="4" id="KW-0233">DNA recombination</keyword>
<dbReference type="InterPro" id="IPR002104">
    <property type="entry name" value="Integrase_catalytic"/>
</dbReference>
<accession>A0A1X1ZJY0</accession>
<dbReference type="GO" id="GO:0006310">
    <property type="term" value="P:DNA recombination"/>
    <property type="evidence" value="ECO:0007669"/>
    <property type="project" value="UniProtKB-KW"/>
</dbReference>
<dbReference type="Gene3D" id="1.10.443.10">
    <property type="entry name" value="Intergrase catalytic core"/>
    <property type="match status" value="1"/>
</dbReference>
<dbReference type="InterPro" id="IPR004107">
    <property type="entry name" value="Integrase_SAM-like_N"/>
</dbReference>
<dbReference type="InterPro" id="IPR050808">
    <property type="entry name" value="Phage_Integrase"/>
</dbReference>
<dbReference type="AlphaFoldDB" id="A0A1X1ZJY0"/>
<dbReference type="STRING" id="1782.AWC18_04140"/>
<sequence>MVGKAGHRGWGWIRRLPSGKFQASYVGPDLVRHRAPKTFSAKMDAEHWLSNERRLIERDEWTPPAQRVEAQKLKAVSVGEYADNWVEHRNVKPRTRSMYKDLLRLHIKPKLGKVPLKNLTPDAVRAWFSSLGTEYTRRNSHAYGLLNAICNTAVTDGLIERNPCQLPRVMNPARKREPIILTVTEVAALADAIRPERLRALVLLSAWCGVRWGEVSELRRKDVTADCTVLTVARAVTRRDTEYRVDTPKSGKGRAVVIPPHIRDDVKNHLAANVGSSPESLLFPAASGGHMNDRVFSREYFAKALKVIGKQGVRVHDLRHFAGTQTARVGNLVETMGRLGHSTVKASLIYQGIVTGRDHEVAEALSELAKPKPKPDTPKDV</sequence>
<dbReference type="Proteomes" id="UP000193108">
    <property type="component" value="Unassembled WGS sequence"/>
</dbReference>
<feature type="domain" description="Tyr recombinase" evidence="6">
    <location>
        <begin position="176"/>
        <end position="363"/>
    </location>
</feature>
<keyword evidence="9" id="KW-1185">Reference proteome</keyword>
<dbReference type="InterPro" id="IPR010998">
    <property type="entry name" value="Integrase_recombinase_N"/>
</dbReference>
<dbReference type="CDD" id="cd00397">
    <property type="entry name" value="DNA_BRE_C"/>
    <property type="match status" value="1"/>
</dbReference>
<evidence type="ECO:0000256" key="2">
    <source>
        <dbReference type="ARBA" id="ARBA00022908"/>
    </source>
</evidence>
<proteinExistence type="inferred from homology"/>
<dbReference type="PANTHER" id="PTHR30629">
    <property type="entry name" value="PROPHAGE INTEGRASE"/>
    <property type="match status" value="1"/>
</dbReference>
<dbReference type="InterPro" id="IPR011010">
    <property type="entry name" value="DNA_brk_join_enz"/>
</dbReference>
<evidence type="ECO:0000313" key="9">
    <source>
        <dbReference type="Proteomes" id="UP000193108"/>
    </source>
</evidence>
<gene>
    <name evidence="8" type="ORF">AWC18_04140</name>
</gene>
<organism evidence="8 9">
    <name type="scientific">Mycolicibacter nonchromogenicus</name>
    <name type="common">Mycobacterium nonchromogenicum</name>
    <dbReference type="NCBI Taxonomy" id="1782"/>
    <lineage>
        <taxon>Bacteria</taxon>
        <taxon>Bacillati</taxon>
        <taxon>Actinomycetota</taxon>
        <taxon>Actinomycetes</taxon>
        <taxon>Mycobacteriales</taxon>
        <taxon>Mycobacteriaceae</taxon>
        <taxon>Mycolicibacter</taxon>
    </lineage>
</organism>
<evidence type="ECO:0000313" key="8">
    <source>
        <dbReference type="EMBL" id="ORW23667.1"/>
    </source>
</evidence>
<dbReference type="Pfam" id="PF00589">
    <property type="entry name" value="Phage_integrase"/>
    <property type="match status" value="1"/>
</dbReference>
<protein>
    <submittedName>
        <fullName evidence="8">Integrase</fullName>
    </submittedName>
</protein>
<keyword evidence="2" id="KW-0229">DNA integration</keyword>
<dbReference type="InterPro" id="IPR044068">
    <property type="entry name" value="CB"/>
</dbReference>
<dbReference type="InterPro" id="IPR013762">
    <property type="entry name" value="Integrase-like_cat_sf"/>
</dbReference>
<dbReference type="PANTHER" id="PTHR30629:SF2">
    <property type="entry name" value="PROPHAGE INTEGRASE INTS-RELATED"/>
    <property type="match status" value="1"/>
</dbReference>
<evidence type="ECO:0000256" key="5">
    <source>
        <dbReference type="PROSITE-ProRule" id="PRU01248"/>
    </source>
</evidence>
<dbReference type="Pfam" id="PF14659">
    <property type="entry name" value="Phage_int_SAM_3"/>
    <property type="match status" value="1"/>
</dbReference>
<name>A0A1X1ZJY0_MYCNO</name>
<dbReference type="Pfam" id="PF26003">
    <property type="entry name" value="Integrase_N_phage"/>
    <property type="match status" value="1"/>
</dbReference>
<dbReference type="GO" id="GO:0003677">
    <property type="term" value="F:DNA binding"/>
    <property type="evidence" value="ECO:0007669"/>
    <property type="project" value="UniProtKB-UniRule"/>
</dbReference>
<keyword evidence="3 5" id="KW-0238">DNA-binding</keyword>
<dbReference type="PROSITE" id="PS51898">
    <property type="entry name" value="TYR_RECOMBINASE"/>
    <property type="match status" value="1"/>
</dbReference>